<feature type="transmembrane region" description="Helical" evidence="1">
    <location>
        <begin position="175"/>
        <end position="196"/>
    </location>
</feature>
<reference evidence="2" key="2">
    <citation type="journal article" date="2024" name="Antonie Van Leeuwenhoek">
        <title>Roseihalotalea indica gen. nov., sp. nov., a halophilic Bacteroidetes from mesopelagic Southwest Indian Ocean with higher carbohydrate metabolic potential.</title>
        <authorList>
            <person name="Chen B."/>
            <person name="Zhang M."/>
            <person name="Lin D."/>
            <person name="Ye J."/>
            <person name="Tang K."/>
        </authorList>
    </citation>
    <scope>NUCLEOTIDE SEQUENCE</scope>
    <source>
        <strain evidence="2">TK19036</strain>
    </source>
</reference>
<organism evidence="2">
    <name type="scientific">Roseihalotalea indica</name>
    <dbReference type="NCBI Taxonomy" id="2867963"/>
    <lineage>
        <taxon>Bacteria</taxon>
        <taxon>Pseudomonadati</taxon>
        <taxon>Bacteroidota</taxon>
        <taxon>Cytophagia</taxon>
        <taxon>Cytophagales</taxon>
        <taxon>Catalimonadaceae</taxon>
        <taxon>Roseihalotalea</taxon>
    </lineage>
</organism>
<dbReference type="EMBL" id="CP120682">
    <property type="protein sequence ID" value="WKN36030.1"/>
    <property type="molecule type" value="Genomic_DNA"/>
</dbReference>
<keyword evidence="1" id="KW-0472">Membrane</keyword>
<evidence type="ECO:0000313" key="2">
    <source>
        <dbReference type="EMBL" id="WKN36030.1"/>
    </source>
</evidence>
<keyword evidence="1" id="KW-0812">Transmembrane</keyword>
<proteinExistence type="predicted"/>
<sequence>MNQTLSLPRFQKVLRLHFAEYRKSYLLSLGLCIGGMVLLMSPILLTQQYNDALYIVHISALFGILFGSSLFTSTAFNAYSNASQGITAIMLPASQAEKFLVILLTNLLFVLLIGLVFLGLHFGLVDLANEQLLPSSRPYRPIPSEVLRFSLFTYFLLQGCCFMGSIFFKKNAFIMTLGVATAVVVLAFGFNLFLAYQFTGDAEQVMAFPFTFWNVVLDRRYTIEYPDTINTLIRGFLLLMVVATWGIAYVKLKEKEI</sequence>
<evidence type="ECO:0000256" key="1">
    <source>
        <dbReference type="SAM" id="Phobius"/>
    </source>
</evidence>
<reference evidence="2" key="1">
    <citation type="journal article" date="2023" name="Comput. Struct. Biotechnol. J.">
        <title>Discovery of a novel marine Bacteroidetes with a rich repertoire of carbohydrate-active enzymes.</title>
        <authorList>
            <person name="Chen B."/>
            <person name="Liu G."/>
            <person name="Chen Q."/>
            <person name="Wang H."/>
            <person name="Liu L."/>
            <person name="Tang K."/>
        </authorList>
    </citation>
    <scope>NUCLEOTIDE SEQUENCE</scope>
    <source>
        <strain evidence="2">TK19036</strain>
    </source>
</reference>
<feature type="transmembrane region" description="Helical" evidence="1">
    <location>
        <begin position="25"/>
        <end position="46"/>
    </location>
</feature>
<dbReference type="AlphaFoldDB" id="A0AA49GNV8"/>
<gene>
    <name evidence="2" type="ORF">K4G66_27060</name>
</gene>
<feature type="transmembrane region" description="Helical" evidence="1">
    <location>
        <begin position="232"/>
        <end position="252"/>
    </location>
</feature>
<feature type="transmembrane region" description="Helical" evidence="1">
    <location>
        <begin position="52"/>
        <end position="79"/>
    </location>
</feature>
<keyword evidence="1" id="KW-1133">Transmembrane helix</keyword>
<accession>A0AA49GNV8</accession>
<feature type="transmembrane region" description="Helical" evidence="1">
    <location>
        <begin position="99"/>
        <end position="124"/>
    </location>
</feature>
<feature type="transmembrane region" description="Helical" evidence="1">
    <location>
        <begin position="146"/>
        <end position="168"/>
    </location>
</feature>
<name>A0AA49GNV8_9BACT</name>
<protein>
    <submittedName>
        <fullName evidence="2">Uncharacterized protein</fullName>
    </submittedName>
</protein>